<dbReference type="GO" id="GO:0005654">
    <property type="term" value="C:nucleoplasm"/>
    <property type="evidence" value="ECO:0007669"/>
    <property type="project" value="TreeGrafter"/>
</dbReference>
<comment type="caution">
    <text evidence="1">The sequence shown here is derived from an EMBL/GenBank/DDBJ whole genome shotgun (WGS) entry which is preliminary data.</text>
</comment>
<gene>
    <name evidence="1" type="ORF">KPH14_010580</name>
</gene>
<organism evidence="1 2">
    <name type="scientific">Odynerus spinipes</name>
    <dbReference type="NCBI Taxonomy" id="1348599"/>
    <lineage>
        <taxon>Eukaryota</taxon>
        <taxon>Metazoa</taxon>
        <taxon>Ecdysozoa</taxon>
        <taxon>Arthropoda</taxon>
        <taxon>Hexapoda</taxon>
        <taxon>Insecta</taxon>
        <taxon>Pterygota</taxon>
        <taxon>Neoptera</taxon>
        <taxon>Endopterygota</taxon>
        <taxon>Hymenoptera</taxon>
        <taxon>Apocrita</taxon>
        <taxon>Aculeata</taxon>
        <taxon>Vespoidea</taxon>
        <taxon>Vespidae</taxon>
        <taxon>Eumeninae</taxon>
        <taxon>Odynerus</taxon>
    </lineage>
</organism>
<keyword evidence="2" id="KW-1185">Reference proteome</keyword>
<proteinExistence type="predicted"/>
<dbReference type="PANTHER" id="PTHR46790:SF1">
    <property type="entry name" value="CENTROMERE PROTEIN N"/>
    <property type="match status" value="1"/>
</dbReference>
<evidence type="ECO:0000313" key="1">
    <source>
        <dbReference type="EMBL" id="KAK2586012.1"/>
    </source>
</evidence>
<reference evidence="1" key="2">
    <citation type="journal article" date="2023" name="Commun. Biol.">
        <title>Intrasexual cuticular hydrocarbon dimorphism in a wasp sheds light on hydrocarbon biosynthesis genes in Hymenoptera.</title>
        <authorList>
            <person name="Moris V.C."/>
            <person name="Podsiadlowski L."/>
            <person name="Martin S."/>
            <person name="Oeyen J.P."/>
            <person name="Donath A."/>
            <person name="Petersen M."/>
            <person name="Wilbrandt J."/>
            <person name="Misof B."/>
            <person name="Liedtke D."/>
            <person name="Thamm M."/>
            <person name="Scheiner R."/>
            <person name="Schmitt T."/>
            <person name="Niehuis O."/>
        </authorList>
    </citation>
    <scope>NUCLEOTIDE SEQUENCE</scope>
    <source>
        <strain evidence="1">GBR_01_08_01A</strain>
    </source>
</reference>
<sequence length="345" mass="39487">MSAVTASSLIKLIRIVIRRFKFEELENAVLPVFPETSWDRIKIRLIKLHENFTTLNVVAIIEEVINDSELQERDLKERLIRLELIDISRHKRKVWYTHSVSGSNHTSRHLGALEIKQELKEQLAKLGAKKLEVDAVIFDGVMYICVKYTQSSRAKVSPNYFAFFLGQKYLFSSKKVPPQNCLRVIPNIMGYSKSKSLDLKGKDLMSLIRLLRVKEQGVLNSADIINGSKKYRDAEPIIKSTGIDYTQEKQRKNFTEKCFGKNPPMLETLVVKAPSCPISDPEIASKLSDNIQIGVEFRSRNIPAFLTILAERGIFLSPLPPYISNLMLMGRNTLTLEEKEEYQEL</sequence>
<accession>A0AAD9RU78</accession>
<dbReference type="Proteomes" id="UP001258017">
    <property type="component" value="Unassembled WGS sequence"/>
</dbReference>
<dbReference type="InterPro" id="IPR052011">
    <property type="entry name" value="CENP-NAC/CAD_complex"/>
</dbReference>
<name>A0AAD9RU78_9HYME</name>
<reference evidence="1" key="1">
    <citation type="submission" date="2021-08" db="EMBL/GenBank/DDBJ databases">
        <authorList>
            <person name="Misof B."/>
            <person name="Oliver O."/>
            <person name="Podsiadlowski L."/>
            <person name="Donath A."/>
            <person name="Peters R."/>
            <person name="Mayer C."/>
            <person name="Rust J."/>
            <person name="Gunkel S."/>
            <person name="Lesny P."/>
            <person name="Martin S."/>
            <person name="Oeyen J.P."/>
            <person name="Petersen M."/>
            <person name="Panagiotis P."/>
            <person name="Wilbrandt J."/>
            <person name="Tanja T."/>
        </authorList>
    </citation>
    <scope>NUCLEOTIDE SEQUENCE</scope>
    <source>
        <strain evidence="1">GBR_01_08_01A</strain>
        <tissue evidence="1">Thorax + abdomen</tissue>
    </source>
</reference>
<dbReference type="PANTHER" id="PTHR46790">
    <property type="entry name" value="CENTROMERE PROTEIN N"/>
    <property type="match status" value="1"/>
</dbReference>
<evidence type="ECO:0000313" key="2">
    <source>
        <dbReference type="Proteomes" id="UP001258017"/>
    </source>
</evidence>
<dbReference type="AlphaFoldDB" id="A0AAD9RU78"/>
<protein>
    <submittedName>
        <fullName evidence="1">Uncharacterized protein</fullName>
    </submittedName>
</protein>
<dbReference type="EMBL" id="JAIFRP010000021">
    <property type="protein sequence ID" value="KAK2586012.1"/>
    <property type="molecule type" value="Genomic_DNA"/>
</dbReference>